<protein>
    <recommendedName>
        <fullName evidence="3">F-box domain-containing protein</fullName>
    </recommendedName>
</protein>
<evidence type="ECO:0008006" key="3">
    <source>
        <dbReference type="Google" id="ProtNLM"/>
    </source>
</evidence>
<accession>X8JNT3</accession>
<evidence type="ECO:0000313" key="1">
    <source>
        <dbReference type="EMBL" id="EUC65625.1"/>
    </source>
</evidence>
<gene>
    <name evidence="1" type="ORF">RSOL_448820</name>
</gene>
<name>X8JNT3_9AGAM</name>
<proteinExistence type="predicted"/>
<evidence type="ECO:0000313" key="2">
    <source>
        <dbReference type="Proteomes" id="UP000030108"/>
    </source>
</evidence>
<organism evidence="1 2">
    <name type="scientific">Rhizoctonia solani AG-3 Rhs1AP</name>
    <dbReference type="NCBI Taxonomy" id="1086054"/>
    <lineage>
        <taxon>Eukaryota</taxon>
        <taxon>Fungi</taxon>
        <taxon>Dikarya</taxon>
        <taxon>Basidiomycota</taxon>
        <taxon>Agaricomycotina</taxon>
        <taxon>Agaricomycetes</taxon>
        <taxon>Cantharellales</taxon>
        <taxon>Ceratobasidiaceae</taxon>
        <taxon>Rhizoctonia</taxon>
    </lineage>
</organism>
<dbReference type="Proteomes" id="UP000030108">
    <property type="component" value="Unassembled WGS sequence"/>
</dbReference>
<comment type="caution">
    <text evidence="1">The sequence shown here is derived from an EMBL/GenBank/DDBJ whole genome shotgun (WGS) entry which is preliminary data.</text>
</comment>
<reference evidence="2" key="1">
    <citation type="journal article" date="2014" name="Genome Announc.">
        <title>Draft genome sequence of the plant-pathogenic soil fungus Rhizoctonia solani anastomosis group 3 strain Rhs1AP.</title>
        <authorList>
            <person name="Cubeta M.A."/>
            <person name="Thomas E."/>
            <person name="Dean R.A."/>
            <person name="Jabaji S."/>
            <person name="Neate S.M."/>
            <person name="Tavantzis S."/>
            <person name="Toda T."/>
            <person name="Vilgalys R."/>
            <person name="Bharathan N."/>
            <person name="Fedorova-Abrams N."/>
            <person name="Pakala S.B."/>
            <person name="Pakala S.M."/>
            <person name="Zafar N."/>
            <person name="Joardar V."/>
            <person name="Losada L."/>
            <person name="Nierman W.C."/>
        </authorList>
    </citation>
    <scope>NUCLEOTIDE SEQUENCE [LARGE SCALE GENOMIC DNA]</scope>
    <source>
        <strain evidence="2">AG-3</strain>
    </source>
</reference>
<sequence length="417" mass="46874">MYHWLRVHFVPSPRIHSTSLKKMETRLPTEIFAIVAQYASIDTLVQLLVVSRGVHFVAMPALYASIPDMNMPRAIQCLRTLLIKPEAARLVRSFVFNLSVCHALQALRTLLIRVLGNMTRLHTLSLYLWTGPPSILSQMSCCLTKFTCMVLSNDSFPISQFLMSQPTIEELIIMCPSKDISGLGLDALPVLRQLTAPYWLLHNLLLPRLSHISQLTVTGIAIDAKKFVHLAEIFNIGKHPRSLELIIGMDITNPMVIQAFSLGLALVGLAAPFITSLTLNISLGPIQKEELQNMFAFALPRFPNLKTLTVLTPPSTSSEYIHGDSQTRPMQDTISLLHSKLVSISDTPVDIFLFFPRPQVEPGQAQSRPNVIPISLYNRSYHLPLLKAWRRVHYGLEYVVFPEKRYTCTDDEHGSDS</sequence>
<dbReference type="OrthoDB" id="613763at2759"/>
<dbReference type="EMBL" id="JATN01000311">
    <property type="protein sequence ID" value="EUC65625.1"/>
    <property type="molecule type" value="Genomic_DNA"/>
</dbReference>
<dbReference type="AlphaFoldDB" id="X8JNT3"/>